<accession>A0A8S1PH14</accession>
<gene>
    <name evidence="2" type="ORF">PPRIM_AZ9-3.1.T1180085</name>
</gene>
<keyword evidence="3" id="KW-1185">Reference proteome</keyword>
<dbReference type="EMBL" id="CAJJDM010000121">
    <property type="protein sequence ID" value="CAD8102396.1"/>
    <property type="molecule type" value="Genomic_DNA"/>
</dbReference>
<name>A0A8S1PH14_PARPR</name>
<dbReference type="CDD" id="cd19757">
    <property type="entry name" value="Bbox1"/>
    <property type="match status" value="1"/>
</dbReference>
<sequence>MNQNQRKFVRCFNCKIKPATIKCFDCNENEPTKLCYHCDSTLHPDQDHQKQIIPYDQMVSNEERTHSITPEKQQDITPHLSSILRSRIRKNEENTSFTNNEEILNKNQLKSVELKFRIKFQEQENTINLLKQHIENIENKHKENLSKMRDQLIKAQDEALKKQDETSNELIKVKKQYEDKIAQYVQQIESETQFNNSLQSKLDELRNTHQIKQQESQQIIAQLRAEIERRKFQEEQIRIEAENQVIQIKKESQQELEKNISVLKNDCSIQVEEYKLKIAGKQEQIISLQSQIQQLQGTLKDIEGVWQKKLQFEQQSYDELKQKYHQQGEECEILLKDIRNLQSEIMIYQKENELFQKEKLGLTKQLNQQLEKNEKMDRFIYGSKKSQIKIKI</sequence>
<evidence type="ECO:0000256" key="1">
    <source>
        <dbReference type="SAM" id="Coils"/>
    </source>
</evidence>
<feature type="coiled-coil region" evidence="1">
    <location>
        <begin position="120"/>
        <end position="358"/>
    </location>
</feature>
<organism evidence="2 3">
    <name type="scientific">Paramecium primaurelia</name>
    <dbReference type="NCBI Taxonomy" id="5886"/>
    <lineage>
        <taxon>Eukaryota</taxon>
        <taxon>Sar</taxon>
        <taxon>Alveolata</taxon>
        <taxon>Ciliophora</taxon>
        <taxon>Intramacronucleata</taxon>
        <taxon>Oligohymenophorea</taxon>
        <taxon>Peniculida</taxon>
        <taxon>Parameciidae</taxon>
        <taxon>Paramecium</taxon>
    </lineage>
</organism>
<comment type="caution">
    <text evidence="2">The sequence shown here is derived from an EMBL/GenBank/DDBJ whole genome shotgun (WGS) entry which is preliminary data.</text>
</comment>
<dbReference type="Proteomes" id="UP000688137">
    <property type="component" value="Unassembled WGS sequence"/>
</dbReference>
<dbReference type="AlphaFoldDB" id="A0A8S1PH14"/>
<protein>
    <submittedName>
        <fullName evidence="2">Uncharacterized protein</fullName>
    </submittedName>
</protein>
<proteinExistence type="predicted"/>
<keyword evidence="1" id="KW-0175">Coiled coil</keyword>
<dbReference type="OMA" id="MIYQKEN"/>
<evidence type="ECO:0000313" key="2">
    <source>
        <dbReference type="EMBL" id="CAD8102396.1"/>
    </source>
</evidence>
<evidence type="ECO:0000313" key="3">
    <source>
        <dbReference type="Proteomes" id="UP000688137"/>
    </source>
</evidence>
<reference evidence="2" key="1">
    <citation type="submission" date="2021-01" db="EMBL/GenBank/DDBJ databases">
        <authorList>
            <consortium name="Genoscope - CEA"/>
            <person name="William W."/>
        </authorList>
    </citation>
    <scope>NUCLEOTIDE SEQUENCE</scope>
</reference>